<evidence type="ECO:0000313" key="3">
    <source>
        <dbReference type="Proteomes" id="UP000541610"/>
    </source>
</evidence>
<dbReference type="AlphaFoldDB" id="A0A7J6NF30"/>
<gene>
    <name evidence="2" type="ORF">FOZ60_010565</name>
</gene>
<evidence type="ECO:0000256" key="1">
    <source>
        <dbReference type="SAM" id="SignalP"/>
    </source>
</evidence>
<keyword evidence="1" id="KW-0732">Signal</keyword>
<comment type="caution">
    <text evidence="2">The sequence shown here is derived from an EMBL/GenBank/DDBJ whole genome shotgun (WGS) entry which is preliminary data.</text>
</comment>
<accession>A0A7J6NF30</accession>
<feature type="signal peptide" evidence="1">
    <location>
        <begin position="1"/>
        <end position="20"/>
    </location>
</feature>
<reference evidence="2 3" key="1">
    <citation type="submission" date="2020-04" db="EMBL/GenBank/DDBJ databases">
        <title>Perkinsus olseni comparative genomics.</title>
        <authorList>
            <person name="Bogema D.R."/>
        </authorList>
    </citation>
    <scope>NUCLEOTIDE SEQUENCE [LARGE SCALE GENOMIC DNA]</scope>
    <source>
        <strain evidence="2">00978-12</strain>
    </source>
</reference>
<feature type="chain" id="PRO_5029541930" evidence="1">
    <location>
        <begin position="21"/>
        <end position="270"/>
    </location>
</feature>
<evidence type="ECO:0000313" key="2">
    <source>
        <dbReference type="EMBL" id="KAF4682453.1"/>
    </source>
</evidence>
<protein>
    <submittedName>
        <fullName evidence="2">Uncharacterized protein</fullName>
    </submittedName>
</protein>
<proteinExistence type="predicted"/>
<name>A0A7J6NF30_PEROL</name>
<sequence length="270" mass="30418">MFFTQLFAIACVLFSVKVESLTPEKKYCGLQQVGFFKPAFYACIIFDYDSTSSATLGYNSLDDHSLTIGYDEVSVKRDGEISLKRQGFTENDHQFPNVELGFRLVVDAENDDTINMVDADGEILYTLTTEQCQQAASLRANCQTKPVNSSRALQGVDNSSPVPSGEYDHSFRPTHDVRFSADYEVRRLGQYVVSGKSSTPFEYKSGATRLELNKLPLGFTLDATSFYLTQSRPLFKFDVTFFYDAELDKLFVSYVDNPTGTTFLDELFRS</sequence>
<organism evidence="2 3">
    <name type="scientific">Perkinsus olseni</name>
    <name type="common">Perkinsus atlanticus</name>
    <dbReference type="NCBI Taxonomy" id="32597"/>
    <lineage>
        <taxon>Eukaryota</taxon>
        <taxon>Sar</taxon>
        <taxon>Alveolata</taxon>
        <taxon>Perkinsozoa</taxon>
        <taxon>Perkinsea</taxon>
        <taxon>Perkinsida</taxon>
        <taxon>Perkinsidae</taxon>
        <taxon>Perkinsus</taxon>
    </lineage>
</organism>
<dbReference type="Proteomes" id="UP000541610">
    <property type="component" value="Unassembled WGS sequence"/>
</dbReference>
<dbReference type="EMBL" id="JABANP010000431">
    <property type="protein sequence ID" value="KAF4682453.1"/>
    <property type="molecule type" value="Genomic_DNA"/>
</dbReference>